<feature type="domain" description="PilZ" evidence="1">
    <location>
        <begin position="7"/>
        <end position="88"/>
    </location>
</feature>
<evidence type="ECO:0000313" key="5">
    <source>
        <dbReference type="Proteomes" id="UP001238601"/>
    </source>
</evidence>
<evidence type="ECO:0000313" key="3">
    <source>
        <dbReference type="EMBL" id="MXP34657.1"/>
    </source>
</evidence>
<dbReference type="Proteomes" id="UP000439914">
    <property type="component" value="Unassembled WGS sequence"/>
</dbReference>
<keyword evidence="5" id="KW-1185">Reference proteome</keyword>
<protein>
    <recommendedName>
        <fullName evidence="1">PilZ domain-containing protein</fullName>
    </recommendedName>
</protein>
<dbReference type="Pfam" id="PF07238">
    <property type="entry name" value="PilZ"/>
    <property type="match status" value="1"/>
</dbReference>
<evidence type="ECO:0000259" key="1">
    <source>
        <dbReference type="Pfam" id="PF07238"/>
    </source>
</evidence>
<dbReference type="InterPro" id="IPR009875">
    <property type="entry name" value="PilZ_domain"/>
</dbReference>
<reference evidence="3 4" key="1">
    <citation type="submission" date="2019-12" db="EMBL/GenBank/DDBJ databases">
        <title>Genomic-based taxomic classification of the family Erythrobacteraceae.</title>
        <authorList>
            <person name="Xu L."/>
        </authorList>
    </citation>
    <scope>NUCLEOTIDE SEQUENCE [LARGE SCALE GENOMIC DNA]</scope>
    <source>
        <strain evidence="3 4">CGMCC 1.8703</strain>
    </source>
</reference>
<gene>
    <name evidence="3" type="ORF">GRI55_02615</name>
    <name evidence="2" type="ORF">QOZ97_001831</name>
</gene>
<dbReference type="Proteomes" id="UP001238601">
    <property type="component" value="Unassembled WGS sequence"/>
</dbReference>
<sequence length="115" mass="12845">MSERTMERRGEDRSGTLDDLRITIGGHGLRCAMRNLSPSGCMVECQDIVAEVGTRVEVVLLPGQVAAGEVAWQLGESIGIFFLEPVSQRVVRHYAMDDWMLRSDWSMATWRSASD</sequence>
<organism evidence="3 4">
    <name type="scientific">Qipengyuania citrea</name>
    <dbReference type="NCBI Taxonomy" id="225971"/>
    <lineage>
        <taxon>Bacteria</taxon>
        <taxon>Pseudomonadati</taxon>
        <taxon>Pseudomonadota</taxon>
        <taxon>Alphaproteobacteria</taxon>
        <taxon>Sphingomonadales</taxon>
        <taxon>Erythrobacteraceae</taxon>
        <taxon>Qipengyuania</taxon>
    </lineage>
</organism>
<dbReference type="EMBL" id="WTYG01000001">
    <property type="protein sequence ID" value="MXP34657.1"/>
    <property type="molecule type" value="Genomic_DNA"/>
</dbReference>
<comment type="caution">
    <text evidence="3">The sequence shown here is derived from an EMBL/GenBank/DDBJ whole genome shotgun (WGS) entry which is preliminary data.</text>
</comment>
<dbReference type="GO" id="GO:0035438">
    <property type="term" value="F:cyclic-di-GMP binding"/>
    <property type="evidence" value="ECO:0007669"/>
    <property type="project" value="InterPro"/>
</dbReference>
<accession>A0A6I4UAA8</accession>
<evidence type="ECO:0000313" key="2">
    <source>
        <dbReference type="EMBL" id="MDQ0566298.1"/>
    </source>
</evidence>
<dbReference type="RefSeq" id="WP_160766102.1">
    <property type="nucleotide sequence ID" value="NZ_JAUSWK010000002.1"/>
</dbReference>
<reference evidence="2 5" key="2">
    <citation type="submission" date="2023-07" db="EMBL/GenBank/DDBJ databases">
        <title>Genomic Encyclopedia of Type Strains, Phase IV (KMG-IV): sequencing the most valuable type-strain genomes for metagenomic binning, comparative biology and taxonomic classification.</title>
        <authorList>
            <person name="Goeker M."/>
        </authorList>
    </citation>
    <scope>NUCLEOTIDE SEQUENCE [LARGE SCALE GENOMIC DNA]</scope>
    <source>
        <strain evidence="2 5">DSM 14432</strain>
    </source>
</reference>
<evidence type="ECO:0000313" key="4">
    <source>
        <dbReference type="Proteomes" id="UP000439914"/>
    </source>
</evidence>
<dbReference type="SUPFAM" id="SSF141371">
    <property type="entry name" value="PilZ domain-like"/>
    <property type="match status" value="1"/>
</dbReference>
<dbReference type="EMBL" id="JAUSWK010000002">
    <property type="protein sequence ID" value="MDQ0566298.1"/>
    <property type="molecule type" value="Genomic_DNA"/>
</dbReference>
<name>A0A6I4UAA8_9SPHN</name>
<dbReference type="AlphaFoldDB" id="A0A6I4UAA8"/>
<proteinExistence type="predicted"/>
<dbReference type="GeneID" id="93686663"/>